<proteinExistence type="predicted"/>
<dbReference type="AlphaFoldDB" id="A0A151MQD5"/>
<sequence>MGRRQRAARLGKAAAGIRELKKNREEEPGFCELTLQLLKYGDNSTVDQIMSVIVNSVINRRREDII</sequence>
<dbReference type="Proteomes" id="UP000050525">
    <property type="component" value="Unassembled WGS sequence"/>
</dbReference>
<comment type="caution">
    <text evidence="1">The sequence shown here is derived from an EMBL/GenBank/DDBJ whole genome shotgun (WGS) entry which is preliminary data.</text>
</comment>
<evidence type="ECO:0000313" key="1">
    <source>
        <dbReference type="EMBL" id="KYO26748.1"/>
    </source>
</evidence>
<accession>A0A151MQD5</accession>
<protein>
    <submittedName>
        <fullName evidence="1">Uncharacterized protein</fullName>
    </submittedName>
</protein>
<evidence type="ECO:0000313" key="2">
    <source>
        <dbReference type="Proteomes" id="UP000050525"/>
    </source>
</evidence>
<name>A0A151MQD5_ALLMI</name>
<reference evidence="1 2" key="1">
    <citation type="journal article" date="2012" name="Genome Biol.">
        <title>Sequencing three crocodilian genomes to illuminate the evolution of archosaurs and amniotes.</title>
        <authorList>
            <person name="St John J.A."/>
            <person name="Braun E.L."/>
            <person name="Isberg S.R."/>
            <person name="Miles L.G."/>
            <person name="Chong A.Y."/>
            <person name="Gongora J."/>
            <person name="Dalzell P."/>
            <person name="Moran C."/>
            <person name="Bed'hom B."/>
            <person name="Abzhanov A."/>
            <person name="Burgess S.C."/>
            <person name="Cooksey A.M."/>
            <person name="Castoe T.A."/>
            <person name="Crawford N.G."/>
            <person name="Densmore L.D."/>
            <person name="Drew J.C."/>
            <person name="Edwards S.V."/>
            <person name="Faircloth B.C."/>
            <person name="Fujita M.K."/>
            <person name="Greenwold M.J."/>
            <person name="Hoffmann F.G."/>
            <person name="Howard J.M."/>
            <person name="Iguchi T."/>
            <person name="Janes D.E."/>
            <person name="Khan S.Y."/>
            <person name="Kohno S."/>
            <person name="de Koning A.J."/>
            <person name="Lance S.L."/>
            <person name="McCarthy F.M."/>
            <person name="McCormack J.E."/>
            <person name="Merchant M.E."/>
            <person name="Peterson D.G."/>
            <person name="Pollock D.D."/>
            <person name="Pourmand N."/>
            <person name="Raney B.J."/>
            <person name="Roessler K.A."/>
            <person name="Sanford J.R."/>
            <person name="Sawyer R.H."/>
            <person name="Schmidt C.J."/>
            <person name="Triplett E.W."/>
            <person name="Tuberville T.D."/>
            <person name="Venegas-Anaya M."/>
            <person name="Howard J.T."/>
            <person name="Jarvis E.D."/>
            <person name="Guillette L.J.Jr."/>
            <person name="Glenn T.C."/>
            <person name="Green R.E."/>
            <person name="Ray D.A."/>
        </authorList>
    </citation>
    <scope>NUCLEOTIDE SEQUENCE [LARGE SCALE GENOMIC DNA]</scope>
    <source>
        <strain evidence="1">KSC_2009_1</strain>
    </source>
</reference>
<gene>
    <name evidence="1" type="ORF">Y1Q_0019211</name>
</gene>
<dbReference type="EMBL" id="AKHW03005461">
    <property type="protein sequence ID" value="KYO26748.1"/>
    <property type="molecule type" value="Genomic_DNA"/>
</dbReference>
<keyword evidence="2" id="KW-1185">Reference proteome</keyword>
<organism evidence="1 2">
    <name type="scientific">Alligator mississippiensis</name>
    <name type="common">American alligator</name>
    <dbReference type="NCBI Taxonomy" id="8496"/>
    <lineage>
        <taxon>Eukaryota</taxon>
        <taxon>Metazoa</taxon>
        <taxon>Chordata</taxon>
        <taxon>Craniata</taxon>
        <taxon>Vertebrata</taxon>
        <taxon>Euteleostomi</taxon>
        <taxon>Archelosauria</taxon>
        <taxon>Archosauria</taxon>
        <taxon>Crocodylia</taxon>
        <taxon>Alligatoridae</taxon>
        <taxon>Alligatorinae</taxon>
        <taxon>Alligator</taxon>
    </lineage>
</organism>